<feature type="compositionally biased region" description="Pro residues" evidence="3">
    <location>
        <begin position="100"/>
        <end position="130"/>
    </location>
</feature>
<evidence type="ECO:0000256" key="3">
    <source>
        <dbReference type="SAM" id="MobiDB-lite"/>
    </source>
</evidence>
<evidence type="ECO:0000256" key="4">
    <source>
        <dbReference type="SAM" id="Phobius"/>
    </source>
</evidence>
<keyword evidence="4" id="KW-1133">Transmembrane helix</keyword>
<proteinExistence type="inferred from homology"/>
<evidence type="ECO:0000313" key="5">
    <source>
        <dbReference type="EMBL" id="MFC4531533.1"/>
    </source>
</evidence>
<evidence type="ECO:0000313" key="6">
    <source>
        <dbReference type="Proteomes" id="UP001596004"/>
    </source>
</evidence>
<feature type="compositionally biased region" description="Pro residues" evidence="3">
    <location>
        <begin position="1"/>
        <end position="12"/>
    </location>
</feature>
<keyword evidence="1 2" id="KW-0808">Transferase</keyword>
<protein>
    <submittedName>
        <fullName evidence="5">CDP-alcohol phosphatidyltransferase family protein</fullName>
    </submittedName>
</protein>
<keyword evidence="6" id="KW-1185">Reference proteome</keyword>
<feature type="transmembrane region" description="Helical" evidence="4">
    <location>
        <begin position="681"/>
        <end position="701"/>
    </location>
</feature>
<feature type="compositionally biased region" description="Basic and acidic residues" evidence="3">
    <location>
        <begin position="151"/>
        <end position="201"/>
    </location>
</feature>
<keyword evidence="4" id="KW-0472">Membrane</keyword>
<reference evidence="6" key="1">
    <citation type="journal article" date="2019" name="Int. J. Syst. Evol. Microbiol.">
        <title>The Global Catalogue of Microorganisms (GCM) 10K type strain sequencing project: providing services to taxonomists for standard genome sequencing and annotation.</title>
        <authorList>
            <consortium name="The Broad Institute Genomics Platform"/>
            <consortium name="The Broad Institute Genome Sequencing Center for Infectious Disease"/>
            <person name="Wu L."/>
            <person name="Ma J."/>
        </authorList>
    </citation>
    <scope>NUCLEOTIDE SEQUENCE [LARGE SCALE GENOMIC DNA]</scope>
    <source>
        <strain evidence="6">CGMCC 4.7132</strain>
    </source>
</reference>
<dbReference type="InterPro" id="IPR043130">
    <property type="entry name" value="CDP-OH_PTrfase_TM_dom"/>
</dbReference>
<dbReference type="InterPro" id="IPR048254">
    <property type="entry name" value="CDP_ALCOHOL_P_TRANSF_CS"/>
</dbReference>
<gene>
    <name evidence="5" type="ORF">ACFO60_12220</name>
</gene>
<sequence>MPDSAYPPPVRPPSRRPAASVNRPGDPPGRKTAPAVAVVLATTEGSRLACAEGTLVDRLADQLTTLAVTTLHTVTRAAAGAASPDRTSTAHATEFGTPPVLDPVPQTVPPSPDGLPPVLDPVPDTVPPSPDGTASGHEVEPGPRPGAGRPEALERELEGDPAAQHRDDPAAQRRDDPAAQHRDDPAAQRRSDPVTRHRSDPVTEDASGTVPSPGLTGDLRAVAAVARAGAGPVAVFPGDLVAHTEALALLLADPARGTGALVAPEHDLRSRPGAPATPFPATTATPIPPFTTTPPFPPVPSRAPVRAERGRVVAAGNSFHTVSEPNARFRGVLHVGEADLASFADVADELANLARDRRLGGTDDTEVTELLLAGLVRVGVTVRAVPLGRLHCARVTGQKDADAAIARLAEVDEDRARLAAAVKSDDGFVATFLVSSWSRHVVRAAARLGLTPNAVTGLSVGLAGLAAVAFSAGQRRAQLAGAVLLYLSFVLDCVDGQLARYTRAFSPLGAWLDATFDRVKEYVVYVGLAVGYAGGVDGGVTGPGGVWALAVAAMLVQAIRHMIDFSYAGARAEAAGVDLIWERPGHAASLDLKVPLRRDPPGAPFAATAGRTATAAGAATMTGANPVVRRRGTGGLVVRLSARLDRNTASRWLKKIIILPIGERMMLIAVTAGLFNARVTFLALLAWGGLAALYTLTGRIARSL</sequence>
<name>A0ABV9CGX5_9ACTN</name>
<dbReference type="Gene3D" id="1.20.120.1760">
    <property type="match status" value="1"/>
</dbReference>
<evidence type="ECO:0000256" key="1">
    <source>
        <dbReference type="ARBA" id="ARBA00022679"/>
    </source>
</evidence>
<evidence type="ECO:0000256" key="2">
    <source>
        <dbReference type="RuleBase" id="RU003750"/>
    </source>
</evidence>
<organism evidence="5 6">
    <name type="scientific">Sphaerisporangium dianthi</name>
    <dbReference type="NCBI Taxonomy" id="1436120"/>
    <lineage>
        <taxon>Bacteria</taxon>
        <taxon>Bacillati</taxon>
        <taxon>Actinomycetota</taxon>
        <taxon>Actinomycetes</taxon>
        <taxon>Streptosporangiales</taxon>
        <taxon>Streptosporangiaceae</taxon>
        <taxon>Sphaerisporangium</taxon>
    </lineage>
</organism>
<dbReference type="EMBL" id="JBHSFP010000006">
    <property type="protein sequence ID" value="MFC4531533.1"/>
    <property type="molecule type" value="Genomic_DNA"/>
</dbReference>
<comment type="similarity">
    <text evidence="2">Belongs to the CDP-alcohol phosphatidyltransferase class-I family.</text>
</comment>
<dbReference type="Pfam" id="PF01066">
    <property type="entry name" value="CDP-OH_P_transf"/>
    <property type="match status" value="1"/>
</dbReference>
<dbReference type="RefSeq" id="WP_380840159.1">
    <property type="nucleotide sequence ID" value="NZ_JBHSFP010000006.1"/>
</dbReference>
<keyword evidence="4" id="KW-0812">Transmembrane</keyword>
<dbReference type="InterPro" id="IPR000462">
    <property type="entry name" value="CDP-OH_P_trans"/>
</dbReference>
<feature type="region of interest" description="Disordered" evidence="3">
    <location>
        <begin position="1"/>
        <end position="33"/>
    </location>
</feature>
<dbReference type="PROSITE" id="PS00379">
    <property type="entry name" value="CDP_ALCOHOL_P_TRANSF"/>
    <property type="match status" value="1"/>
</dbReference>
<dbReference type="Proteomes" id="UP001596004">
    <property type="component" value="Unassembled WGS sequence"/>
</dbReference>
<comment type="caution">
    <text evidence="5">The sequence shown here is derived from an EMBL/GenBank/DDBJ whole genome shotgun (WGS) entry which is preliminary data.</text>
</comment>
<feature type="region of interest" description="Disordered" evidence="3">
    <location>
        <begin position="76"/>
        <end position="215"/>
    </location>
</feature>
<accession>A0ABV9CGX5</accession>